<dbReference type="HAMAP" id="MF_00528">
    <property type="entry name" value="Maf"/>
    <property type="match status" value="1"/>
</dbReference>
<dbReference type="NCBIfam" id="TIGR00172">
    <property type="entry name" value="maf"/>
    <property type="match status" value="1"/>
</dbReference>
<name>A0A564YPT6_HYMDI</name>
<dbReference type="PANTHER" id="PTHR43213">
    <property type="entry name" value="BIFUNCTIONAL DTTP/UTP PYROPHOSPHATASE/METHYLTRANSFERASE PROTEIN-RELATED"/>
    <property type="match status" value="1"/>
</dbReference>
<dbReference type="PANTHER" id="PTHR43213:SF5">
    <property type="entry name" value="BIFUNCTIONAL DTTP_UTP PYROPHOSPHATASE_METHYLTRANSFERASE PROTEIN-RELATED"/>
    <property type="match status" value="1"/>
</dbReference>
<dbReference type="SUPFAM" id="SSF52972">
    <property type="entry name" value="ITPase-like"/>
    <property type="match status" value="1"/>
</dbReference>
<evidence type="ECO:0000256" key="2">
    <source>
        <dbReference type="ARBA" id="ARBA00022801"/>
    </source>
</evidence>
<evidence type="ECO:0000256" key="1">
    <source>
        <dbReference type="ARBA" id="ARBA00001968"/>
    </source>
</evidence>
<evidence type="ECO:0000313" key="4">
    <source>
        <dbReference type="Proteomes" id="UP000321570"/>
    </source>
</evidence>
<dbReference type="Pfam" id="PF02545">
    <property type="entry name" value="Maf"/>
    <property type="match status" value="1"/>
</dbReference>
<dbReference type="Gene3D" id="3.90.950.10">
    <property type="match status" value="1"/>
</dbReference>
<evidence type="ECO:0000313" key="3">
    <source>
        <dbReference type="EMBL" id="VUZ48683.1"/>
    </source>
</evidence>
<dbReference type="InterPro" id="IPR029001">
    <property type="entry name" value="ITPase-like_fam"/>
</dbReference>
<keyword evidence="2" id="KW-0378">Hydrolase</keyword>
<gene>
    <name evidence="3" type="ORF">WMSIL1_LOCUS7967</name>
</gene>
<dbReference type="GO" id="GO:0047429">
    <property type="term" value="F:nucleoside triphosphate diphosphatase activity"/>
    <property type="evidence" value="ECO:0007669"/>
    <property type="project" value="InterPro"/>
</dbReference>
<accession>A0A564YPT6</accession>
<keyword evidence="4" id="KW-1185">Reference proteome</keyword>
<dbReference type="PIRSF" id="PIRSF006305">
    <property type="entry name" value="Maf"/>
    <property type="match status" value="1"/>
</dbReference>
<evidence type="ECO:0008006" key="5">
    <source>
        <dbReference type="Google" id="ProtNLM"/>
    </source>
</evidence>
<organism evidence="3 4">
    <name type="scientific">Hymenolepis diminuta</name>
    <name type="common">Rat tapeworm</name>
    <dbReference type="NCBI Taxonomy" id="6216"/>
    <lineage>
        <taxon>Eukaryota</taxon>
        <taxon>Metazoa</taxon>
        <taxon>Spiralia</taxon>
        <taxon>Lophotrochozoa</taxon>
        <taxon>Platyhelminthes</taxon>
        <taxon>Cestoda</taxon>
        <taxon>Eucestoda</taxon>
        <taxon>Cyclophyllidea</taxon>
        <taxon>Hymenolepididae</taxon>
        <taxon>Hymenolepis</taxon>
    </lineage>
</organism>
<reference evidence="3 4" key="1">
    <citation type="submission" date="2019-07" db="EMBL/GenBank/DDBJ databases">
        <authorList>
            <person name="Jastrzebski P J."/>
            <person name="Paukszto L."/>
            <person name="Jastrzebski P J."/>
        </authorList>
    </citation>
    <scope>NUCLEOTIDE SEQUENCE [LARGE SCALE GENOMIC DNA]</scope>
    <source>
        <strain evidence="3 4">WMS-il1</strain>
    </source>
</reference>
<sequence length="225" mass="24841">MLSSIHPQFRGLSVVLGSSSLVRELILKQCNLQFSIIDPKVNEDIDYKRFPSVSSFVEALAKLKSEGTIKKLRHSADLIITADTVISLDGKIIGKPKHTEDALSTLYKLNGKKHDVFTGVGLAWLDRLDNNLLAYDSFSERTTVKMGKVDLSALEAYVETQEPMGKAGSYDFKGLGVSLIEGIEGDYLNAIGLPVYRICQYVSQRRGTFYPLNDGDDSSIKNCLS</sequence>
<dbReference type="Proteomes" id="UP000321570">
    <property type="component" value="Unassembled WGS sequence"/>
</dbReference>
<protein>
    <recommendedName>
        <fullName evidence="5">Maf-like protein</fullName>
    </recommendedName>
</protein>
<dbReference type="AlphaFoldDB" id="A0A564YPT6"/>
<dbReference type="EMBL" id="CABIJS010000310">
    <property type="protein sequence ID" value="VUZ48683.1"/>
    <property type="molecule type" value="Genomic_DNA"/>
</dbReference>
<dbReference type="InterPro" id="IPR003697">
    <property type="entry name" value="Maf-like"/>
</dbReference>
<proteinExistence type="inferred from homology"/>
<comment type="cofactor">
    <cofactor evidence="1">
        <name>a divalent metal cation</name>
        <dbReference type="ChEBI" id="CHEBI:60240"/>
    </cofactor>
</comment>